<organism evidence="1 2">
    <name type="scientific">Xylaria curta</name>
    <dbReference type="NCBI Taxonomy" id="42375"/>
    <lineage>
        <taxon>Eukaryota</taxon>
        <taxon>Fungi</taxon>
        <taxon>Dikarya</taxon>
        <taxon>Ascomycota</taxon>
        <taxon>Pezizomycotina</taxon>
        <taxon>Sordariomycetes</taxon>
        <taxon>Xylariomycetidae</taxon>
        <taxon>Xylariales</taxon>
        <taxon>Xylariaceae</taxon>
        <taxon>Xylaria</taxon>
    </lineage>
</organism>
<protein>
    <submittedName>
        <fullName evidence="1">Uncharacterized protein</fullName>
    </submittedName>
</protein>
<dbReference type="EMBL" id="JAPDGR010000115">
    <property type="protein sequence ID" value="KAJ2995949.1"/>
    <property type="molecule type" value="Genomic_DNA"/>
</dbReference>
<comment type="caution">
    <text evidence="1">The sequence shown here is derived from an EMBL/GenBank/DDBJ whole genome shotgun (WGS) entry which is preliminary data.</text>
</comment>
<dbReference type="Proteomes" id="UP001143856">
    <property type="component" value="Unassembled WGS sequence"/>
</dbReference>
<name>A0ACC1PN06_9PEZI</name>
<sequence length="1107" mass="123582">MPQNTRSRCQESRPTPPLYRQQTRRRQALSTSRREDNQHQGNNGVARAPSNTSAAFSLARNYPERPEDGPEILSTSVPTRPHDISDSSERQNQAKSSTDNASPHRSSQDAHELMTPHEANENHPENVQIIHFDFSKYRASTPGSESHPIKIEDSPNAYPSPSIHTRGLSSLQDPISGPAMPAMQHDYQSDDVSRIQNENTDGNPLMVIPANPVSSAAVSSITTSPKAATIFLHCFLASERYWLRSRDHDMDPDIKFWKKIVEHFNAKPHGYRIDAWLTARHIATTLCSQPYKTQVEQQLPGAADELSGLVSVIEDCRLLSQRRRLRQLSRFEKVKTSVSDTAPRKVLQRSVLERIPQTLEDHKKLMDVLATKCSESTQIKDDEENIGCCRRQTLPDLAPSEIMDQRAPSQKAAERKNAFSIIIGIQHHRHSFKEDKGRFPAGESAHIQPTILKNLSDSDSTGDEWSDWESEDVWDDDATRATEINALPSIEEDSNNSSNNTPSVHEPVIGQRADEPYQPVESQAPEVRVPPVRMDHEARREVKRIRQRARRKARRDKRKATHSNDKHYSSQRSTYDGSAHRSMRSQDKVPVEGRHQATGTALTREGGFVTPSIPAPNVRPFVDIMSRATTATPSSETESPCVGSLLHSVNERGIEGSRHKGVSMTSTRDAHQHNIKPHRKRKKPPRTRTEADGQGKVLHTSKTQGDVSSIFQQKGGPAPILIPNTALPVRGTPAILLAENHRQGLKLAKPLAPTNIPSRVPLRKKTSPLKVRQEHGEIRPLLFYKPSTGNVGAEIFQPLDVSSGTTDSMFVDRMIPRANPRKQDRPSQSKPTSSEFTRKLQTSNSHNESKQNKLEGNSSVVFSEAPPHHSARQDSSSDDEITYPPLEKLVNHIVVARANNKKRPIRELAGERNDDHNTSSSTSAIPKRMKIATRTEPQSPVAIQTPESAAPQRKFTYRGRKASKDMCLNRRRIPSPRYPNNNRQVKNSSQAESGASSECRKSEGLHQASVQNFTAQLALQRKPQVRTHPSCLRGQTEPLIRSKTSKAPVNQGANKSAPSVSARGVSVSRHAIHGKRERPRVERLPRISSQQRLSVAGETVDVVSYVK</sequence>
<evidence type="ECO:0000313" key="1">
    <source>
        <dbReference type="EMBL" id="KAJ2995949.1"/>
    </source>
</evidence>
<keyword evidence="2" id="KW-1185">Reference proteome</keyword>
<reference evidence="1" key="1">
    <citation type="submission" date="2022-10" db="EMBL/GenBank/DDBJ databases">
        <title>Genome Sequence of Xylaria curta.</title>
        <authorList>
            <person name="Buettner E."/>
        </authorList>
    </citation>
    <scope>NUCLEOTIDE SEQUENCE</scope>
    <source>
        <strain evidence="1">Babe10</strain>
    </source>
</reference>
<gene>
    <name evidence="1" type="ORF">NUW58_g1135</name>
</gene>
<evidence type="ECO:0000313" key="2">
    <source>
        <dbReference type="Proteomes" id="UP001143856"/>
    </source>
</evidence>
<proteinExistence type="predicted"/>
<accession>A0ACC1PN06</accession>